<dbReference type="GO" id="GO:0031090">
    <property type="term" value="C:organelle membrane"/>
    <property type="evidence" value="ECO:0007669"/>
    <property type="project" value="UniProtKB-ARBA"/>
</dbReference>
<dbReference type="GO" id="GO:0015179">
    <property type="term" value="F:L-amino acid transmembrane transporter activity"/>
    <property type="evidence" value="ECO:0007669"/>
    <property type="project" value="TreeGrafter"/>
</dbReference>
<dbReference type="PANTHER" id="PTHR22950">
    <property type="entry name" value="AMINO ACID TRANSPORTER"/>
    <property type="match status" value="1"/>
</dbReference>
<feature type="transmembrane region" description="Helical" evidence="7">
    <location>
        <begin position="59"/>
        <end position="76"/>
    </location>
</feature>
<dbReference type="PANTHER" id="PTHR22950:SF686">
    <property type="entry name" value="AMINO ACID TRANSPORTER AVT6A-LIKE"/>
    <property type="match status" value="1"/>
</dbReference>
<sequence>MPSSDRKYRRPQRAAPLLPKDHNGGGGEFGGASFAGAVFNLSTTIVGAGIMALPATLKQLGVIPGLITIILGGMLTEKSIEMILRFSKAAKTSSYSGLAADAFSGAGRNLLQLCIVINNVGMLVVYMIIIGDVLSETWSQGVHHTGVMEEWFGLNWWTTRSSILFLTTVFVFAPLISFKRVDSLRYTSALSVVLAVLFVVIIAGIAIVKMVNGSIGRPQLLPDLVDQASFWKLSTTVPILVTAYICHHNIHPIENELDDPLQMKSIVRTSITLCTCVYVATSFFGFLLFGKQTMDDVLANFDGDLGIQFSSLLNDIVRVSYAIHLMLVFPIVFYSLRLNVDGIFFPFAIPIIYDGRRFYSITAALMSLIFFGANFVPSIWDAFQFTGATATVAVGFIFPAAIALRDTRGIATRNDRIISWIMILLAVSSSTVAICSDIYSIANGREEAELSFEQTGFMSHVVT</sequence>
<feature type="transmembrane region" description="Helical" evidence="7">
    <location>
        <begin position="417"/>
        <end position="442"/>
    </location>
</feature>
<dbReference type="EMBL" id="BKCP01005383">
    <property type="protein sequence ID" value="GER37479.1"/>
    <property type="molecule type" value="Genomic_DNA"/>
</dbReference>
<evidence type="ECO:0000256" key="3">
    <source>
        <dbReference type="ARBA" id="ARBA00022970"/>
    </source>
</evidence>
<feature type="region of interest" description="Disordered" evidence="6">
    <location>
        <begin position="1"/>
        <end position="24"/>
    </location>
</feature>
<evidence type="ECO:0000256" key="7">
    <source>
        <dbReference type="SAM" id="Phobius"/>
    </source>
</evidence>
<feature type="domain" description="Amino acid transporter transmembrane" evidence="8">
    <location>
        <begin position="32"/>
        <end position="429"/>
    </location>
</feature>
<dbReference type="AlphaFoldDB" id="A0A5A7PX78"/>
<feature type="transmembrane region" description="Helical" evidence="7">
    <location>
        <begin position="110"/>
        <end position="134"/>
    </location>
</feature>
<evidence type="ECO:0000313" key="10">
    <source>
        <dbReference type="Proteomes" id="UP000325081"/>
    </source>
</evidence>
<keyword evidence="2 7" id="KW-0812">Transmembrane</keyword>
<feature type="transmembrane region" description="Helical" evidence="7">
    <location>
        <begin position="382"/>
        <end position="405"/>
    </location>
</feature>
<name>A0A5A7PX78_STRAF</name>
<accession>A0A5A7PX78</accession>
<reference evidence="10" key="1">
    <citation type="journal article" date="2019" name="Curr. Biol.">
        <title>Genome Sequence of Striga asiatica Provides Insight into the Evolution of Plant Parasitism.</title>
        <authorList>
            <person name="Yoshida S."/>
            <person name="Kim S."/>
            <person name="Wafula E.K."/>
            <person name="Tanskanen J."/>
            <person name="Kim Y.M."/>
            <person name="Honaas L."/>
            <person name="Yang Z."/>
            <person name="Spallek T."/>
            <person name="Conn C.E."/>
            <person name="Ichihashi Y."/>
            <person name="Cheong K."/>
            <person name="Cui S."/>
            <person name="Der J.P."/>
            <person name="Gundlach H."/>
            <person name="Jiao Y."/>
            <person name="Hori C."/>
            <person name="Ishida J.K."/>
            <person name="Kasahara H."/>
            <person name="Kiba T."/>
            <person name="Kim M.S."/>
            <person name="Koo N."/>
            <person name="Laohavisit A."/>
            <person name="Lee Y.H."/>
            <person name="Lumba S."/>
            <person name="McCourt P."/>
            <person name="Mortimer J.C."/>
            <person name="Mutuku J.M."/>
            <person name="Nomura T."/>
            <person name="Sasaki-Sekimoto Y."/>
            <person name="Seto Y."/>
            <person name="Wang Y."/>
            <person name="Wakatake T."/>
            <person name="Sakakibara H."/>
            <person name="Demura T."/>
            <person name="Yamaguchi S."/>
            <person name="Yoneyama K."/>
            <person name="Manabe R.I."/>
            <person name="Nelson D.C."/>
            <person name="Schulman A.H."/>
            <person name="Timko M.P."/>
            <person name="dePamphilis C.W."/>
            <person name="Choi D."/>
            <person name="Shirasu K."/>
        </authorList>
    </citation>
    <scope>NUCLEOTIDE SEQUENCE [LARGE SCALE GENOMIC DNA]</scope>
    <source>
        <strain evidence="10">cv. UVA1</strain>
    </source>
</reference>
<evidence type="ECO:0000256" key="6">
    <source>
        <dbReference type="SAM" id="MobiDB-lite"/>
    </source>
</evidence>
<keyword evidence="10" id="KW-1185">Reference proteome</keyword>
<dbReference type="Pfam" id="PF01490">
    <property type="entry name" value="Aa_trans"/>
    <property type="match status" value="1"/>
</dbReference>
<comment type="subcellular location">
    <subcellularLocation>
        <location evidence="1">Membrane</location>
        <topology evidence="1">Multi-pass membrane protein</topology>
    </subcellularLocation>
</comment>
<feature type="transmembrane region" description="Helical" evidence="7">
    <location>
        <begin position="319"/>
        <end position="336"/>
    </location>
</feature>
<protein>
    <submittedName>
        <fullName evidence="9">Amino acid transporter</fullName>
    </submittedName>
</protein>
<dbReference type="OrthoDB" id="28208at2759"/>
<gene>
    <name evidence="9" type="ORF">STAS_13899</name>
</gene>
<keyword evidence="5 7" id="KW-0472">Membrane</keyword>
<feature type="transmembrane region" description="Helical" evidence="7">
    <location>
        <begin position="357"/>
        <end position="376"/>
    </location>
</feature>
<feature type="transmembrane region" description="Helical" evidence="7">
    <location>
        <begin position="266"/>
        <end position="289"/>
    </location>
</feature>
<evidence type="ECO:0000256" key="5">
    <source>
        <dbReference type="ARBA" id="ARBA00023136"/>
    </source>
</evidence>
<proteinExistence type="predicted"/>
<keyword evidence="3" id="KW-0029">Amino-acid transport</keyword>
<evidence type="ECO:0000256" key="1">
    <source>
        <dbReference type="ARBA" id="ARBA00004141"/>
    </source>
</evidence>
<dbReference type="InterPro" id="IPR013057">
    <property type="entry name" value="AA_transpt_TM"/>
</dbReference>
<evidence type="ECO:0000259" key="8">
    <source>
        <dbReference type="Pfam" id="PF01490"/>
    </source>
</evidence>
<feature type="transmembrane region" description="Helical" evidence="7">
    <location>
        <begin position="188"/>
        <end position="208"/>
    </location>
</feature>
<feature type="transmembrane region" description="Helical" evidence="7">
    <location>
        <begin position="228"/>
        <end position="246"/>
    </location>
</feature>
<organism evidence="9 10">
    <name type="scientific">Striga asiatica</name>
    <name type="common">Asiatic witchweed</name>
    <name type="synonym">Buchnera asiatica</name>
    <dbReference type="NCBI Taxonomy" id="4170"/>
    <lineage>
        <taxon>Eukaryota</taxon>
        <taxon>Viridiplantae</taxon>
        <taxon>Streptophyta</taxon>
        <taxon>Embryophyta</taxon>
        <taxon>Tracheophyta</taxon>
        <taxon>Spermatophyta</taxon>
        <taxon>Magnoliopsida</taxon>
        <taxon>eudicotyledons</taxon>
        <taxon>Gunneridae</taxon>
        <taxon>Pentapetalae</taxon>
        <taxon>asterids</taxon>
        <taxon>lamiids</taxon>
        <taxon>Lamiales</taxon>
        <taxon>Orobanchaceae</taxon>
        <taxon>Buchnereae</taxon>
        <taxon>Striga</taxon>
    </lineage>
</organism>
<feature type="transmembrane region" description="Helical" evidence="7">
    <location>
        <begin position="154"/>
        <end position="176"/>
    </location>
</feature>
<keyword evidence="4 7" id="KW-1133">Transmembrane helix</keyword>
<comment type="caution">
    <text evidence="9">The sequence shown here is derived from an EMBL/GenBank/DDBJ whole genome shotgun (WGS) entry which is preliminary data.</text>
</comment>
<evidence type="ECO:0000256" key="2">
    <source>
        <dbReference type="ARBA" id="ARBA00022692"/>
    </source>
</evidence>
<dbReference type="Proteomes" id="UP000325081">
    <property type="component" value="Unassembled WGS sequence"/>
</dbReference>
<evidence type="ECO:0000313" key="9">
    <source>
        <dbReference type="EMBL" id="GER37479.1"/>
    </source>
</evidence>
<evidence type="ECO:0000256" key="4">
    <source>
        <dbReference type="ARBA" id="ARBA00022989"/>
    </source>
</evidence>
<feature type="transmembrane region" description="Helical" evidence="7">
    <location>
        <begin position="29"/>
        <end position="53"/>
    </location>
</feature>
<keyword evidence="3" id="KW-0813">Transport</keyword>